<evidence type="ECO:0000313" key="2">
    <source>
        <dbReference type="Proteomes" id="UP000238322"/>
    </source>
</evidence>
<dbReference type="PANTHER" id="PTHR43481">
    <property type="entry name" value="FRUCTOSE-1-PHOSPHATE PHOSPHATASE"/>
    <property type="match status" value="1"/>
</dbReference>
<dbReference type="InterPro" id="IPR036412">
    <property type="entry name" value="HAD-like_sf"/>
</dbReference>
<dbReference type="PRINTS" id="PR00413">
    <property type="entry name" value="HADHALOGNASE"/>
</dbReference>
<dbReference type="NCBIfam" id="TIGR01509">
    <property type="entry name" value="HAD-SF-IA-v3"/>
    <property type="match status" value="1"/>
</dbReference>
<comment type="caution">
    <text evidence="1">The sequence shown here is derived from an EMBL/GenBank/DDBJ whole genome shotgun (WGS) entry which is preliminary data.</text>
</comment>
<dbReference type="RefSeq" id="WP_105332645.1">
    <property type="nucleotide sequence ID" value="NZ_PUHY01000015.1"/>
</dbReference>
<dbReference type="EMBL" id="PUHY01000015">
    <property type="protein sequence ID" value="PQO29451.1"/>
    <property type="molecule type" value="Genomic_DNA"/>
</dbReference>
<protein>
    <submittedName>
        <fullName evidence="1">HAD family hydrolase</fullName>
    </submittedName>
</protein>
<sequence>MSMEFEGLIFDLDGTLADTMPAHYLSWREITQKHGLKFSEDRFYSLGGVPTSRIFSMLADEQGVSIDPGACAIEKEETFISYLSEVGPIDPVIEVVRENHGKIPMAVATGAMHWVMERILDELDIHHYFTAFVSSEDTVRHKPFPDVFLEAARRLGVTPEKCCVYEDAQLGIEAGKAAGMQVVDVREFHTPRRITAGA</sequence>
<dbReference type="SUPFAM" id="SSF56784">
    <property type="entry name" value="HAD-like"/>
    <property type="match status" value="1"/>
</dbReference>
<proteinExistence type="predicted"/>
<dbReference type="InterPro" id="IPR051806">
    <property type="entry name" value="HAD-like_SPP"/>
</dbReference>
<dbReference type="Gene3D" id="1.10.150.240">
    <property type="entry name" value="Putative phosphatase, domain 2"/>
    <property type="match status" value="1"/>
</dbReference>
<dbReference type="SFLD" id="SFLDS00003">
    <property type="entry name" value="Haloacid_Dehalogenase"/>
    <property type="match status" value="1"/>
</dbReference>
<dbReference type="SFLD" id="SFLDG01129">
    <property type="entry name" value="C1.5:_HAD__Beta-PGM__Phosphata"/>
    <property type="match status" value="1"/>
</dbReference>
<dbReference type="CDD" id="cd07505">
    <property type="entry name" value="HAD_BPGM-like"/>
    <property type="match status" value="1"/>
</dbReference>
<name>A0A2S8FBC4_9BACT</name>
<dbReference type="PANTHER" id="PTHR43481:SF4">
    <property type="entry name" value="GLYCEROL-1-PHOSPHATE PHOSPHOHYDROLASE 1-RELATED"/>
    <property type="match status" value="1"/>
</dbReference>
<dbReference type="Pfam" id="PF13419">
    <property type="entry name" value="HAD_2"/>
    <property type="match status" value="1"/>
</dbReference>
<dbReference type="InterPro" id="IPR023214">
    <property type="entry name" value="HAD_sf"/>
</dbReference>
<organism evidence="1 2">
    <name type="scientific">Blastopirellula marina</name>
    <dbReference type="NCBI Taxonomy" id="124"/>
    <lineage>
        <taxon>Bacteria</taxon>
        <taxon>Pseudomonadati</taxon>
        <taxon>Planctomycetota</taxon>
        <taxon>Planctomycetia</taxon>
        <taxon>Pirellulales</taxon>
        <taxon>Pirellulaceae</taxon>
        <taxon>Blastopirellula</taxon>
    </lineage>
</organism>
<dbReference type="Gene3D" id="3.40.50.1000">
    <property type="entry name" value="HAD superfamily/HAD-like"/>
    <property type="match status" value="1"/>
</dbReference>
<dbReference type="Proteomes" id="UP000238322">
    <property type="component" value="Unassembled WGS sequence"/>
</dbReference>
<accession>A0A2S8FBC4</accession>
<keyword evidence="1" id="KW-0378">Hydrolase</keyword>
<dbReference type="InterPro" id="IPR006439">
    <property type="entry name" value="HAD-SF_hydro_IA"/>
</dbReference>
<gene>
    <name evidence="1" type="ORF">C5Y83_25640</name>
</gene>
<dbReference type="InterPro" id="IPR023198">
    <property type="entry name" value="PGP-like_dom2"/>
</dbReference>
<dbReference type="GO" id="GO:0050308">
    <property type="term" value="F:sugar-phosphatase activity"/>
    <property type="evidence" value="ECO:0007669"/>
    <property type="project" value="TreeGrafter"/>
</dbReference>
<evidence type="ECO:0000313" key="1">
    <source>
        <dbReference type="EMBL" id="PQO29451.1"/>
    </source>
</evidence>
<dbReference type="InterPro" id="IPR041492">
    <property type="entry name" value="HAD_2"/>
</dbReference>
<dbReference type="AlphaFoldDB" id="A0A2S8FBC4"/>
<dbReference type="SFLD" id="SFLDG01135">
    <property type="entry name" value="C1.5.6:_HAD__Beta-PGM__Phospha"/>
    <property type="match status" value="1"/>
</dbReference>
<reference evidence="1 2" key="1">
    <citation type="submission" date="2018-02" db="EMBL/GenBank/DDBJ databases">
        <title>Comparative genomes isolates from brazilian mangrove.</title>
        <authorList>
            <person name="Araujo J.E."/>
            <person name="Taketani R.G."/>
            <person name="Silva M.C.P."/>
            <person name="Loureco M.V."/>
            <person name="Andreote F.D."/>
        </authorList>
    </citation>
    <scope>NUCLEOTIDE SEQUENCE [LARGE SCALE GENOMIC DNA]</scope>
    <source>
        <strain evidence="1 2">Hex-1 MGV</strain>
    </source>
</reference>
<dbReference type="OrthoDB" id="9797743at2"/>